<protein>
    <submittedName>
        <fullName evidence="1">Uncharacterized protein</fullName>
    </submittedName>
</protein>
<accession>A0ACC0JLT3</accession>
<sequence length="1437" mass="162094">MSEITENVTPVLQDANNSDSVFDTLLNGKSPLKTDSLINNLSSEAGSSDDESRAPVKSAKRRIKRFSDSDSEIEADKENIRDTEHACSEDDTKGNISENDHTFSRKSRLLINSDSSDSDTKSEQQESRIGNKRNKLHEKFKGLLKSRAKEPELRKNESPRKSKEDSNNSSDNSNSGIESIKQKTKQKSMVLKSGICDPDTSSDEETSRQHDKHKKKQQKQRSTILTSPKPARMSAKQAMENMQKIKSESNRMLREKEVSLPYHRPKALSLKDIMSRRKPALSADGKVLPVKMNNDQLKQYVKLLEQRNKEIMELCKSDTEEEEPDTADETNPEPCAKDTEESAINSTSADQEIIGDLPVVNMTKATDEELPDLTVEIVPKAPVTEGEKIIEDLLNSSTKILFQKEQVTDTAEKGDADMKNTLDDSMIKEPKSSGESQLIELHYDTEKVQNTEDLESANNSADMKLIFNDSEENVNTNEAQQDIEPNSEHTSTAENPETIEDNEKHKSLEFNDDFSEDFSDADINMEDLENIIENAKSDINATDVVNSPLLVKDLHTLNMKPKLAGAPGMVIDLDGSNPIGPRKLTGVELLKERFTYFSKLKTPEEKERERESRIKPGLQHLKLKQELEDSIAEQRSLEWAKRLEDEKQQQMEMDAIRGDESDVDDIEKIEAKLEKNEIGKVETDTSSESEEEEEELCDIKEAARKKNPLLDDEAEVSDDDETGDLQDDEEIANENNENEEQDNGNDVEEDEESDESSDETSEDEEENQSKPRKSRILKAFEDSDDEIATVDNEDSEKDILPPNESQEQKLINESQTDSQDDVLPLAQTEKSFSEDILVSQGSIVLPSPYPKANSEINQLGVGNKENVELDTQTISLSDIVTSEQMNSENVLNVPDNLDIIYETQSEDHGNLDDIVGMCSGKFTQTQNVISAESQLSESQCPIGDDVFELCTGKFYDNQFVSQVECTENEVTKSILPVVDNTNKKIEEEKDLFDSIIKEMTEPATDVSNTKKYVFDNAPENDAVSFDAISHARKKFVIDSDDESNGEVAKPDKKKKLKKKRKAGKRALRISDDEEEDEETLQSDEQMVDDMSDLEGDGEERIVEYDSEENEASDLLKIIPFLNFAAVEVKPQKQKKSRKMTEFFEQEAELTSEDEWVGSGDEDEAGLDRMEREAGDDDKFHEGQLQRELGQIHMRDVLDQDKREVRLIQELLFEDGDLGDGHRQRKFRWKNIDGEEETGDTVPTLFGDSQELEFESEEQWRKQRHEREVFLRSMQKDSETDDKNVSIDRSKIIKANLSSKTMSSLLLEINETETKSEEVSGKVEKKQTKEESCPLMPLQILKQSYHGSSLTRGGGALARLAALAMPLAAEADDDKVGTIGPSSKRNFVFTAVTPTAPKVTKRKAENVNMGTPRLIKKLKTEEKQKLSKSSLIDHLTTL</sequence>
<comment type="caution">
    <text evidence="1">The sequence shown here is derived from an EMBL/GenBank/DDBJ whole genome shotgun (WGS) entry which is preliminary data.</text>
</comment>
<dbReference type="EMBL" id="CM046111">
    <property type="protein sequence ID" value="KAI8425088.1"/>
    <property type="molecule type" value="Genomic_DNA"/>
</dbReference>
<name>A0ACC0JLT3_CHOFU</name>
<reference evidence="1 2" key="1">
    <citation type="journal article" date="2022" name="Genome Biol. Evol.">
        <title>The Spruce Budworm Genome: Reconstructing the Evolutionary History of Antifreeze Proteins.</title>
        <authorList>
            <person name="Beliveau C."/>
            <person name="Gagne P."/>
            <person name="Picq S."/>
            <person name="Vernygora O."/>
            <person name="Keeling C.I."/>
            <person name="Pinkney K."/>
            <person name="Doucet D."/>
            <person name="Wen F."/>
            <person name="Johnston J.S."/>
            <person name="Maaroufi H."/>
            <person name="Boyle B."/>
            <person name="Laroche J."/>
            <person name="Dewar K."/>
            <person name="Juretic N."/>
            <person name="Blackburn G."/>
            <person name="Nisole A."/>
            <person name="Brunet B."/>
            <person name="Brandao M."/>
            <person name="Lumley L."/>
            <person name="Duan J."/>
            <person name="Quan G."/>
            <person name="Lucarotti C.J."/>
            <person name="Roe A.D."/>
            <person name="Sperling F.A.H."/>
            <person name="Levesque R.C."/>
            <person name="Cusson M."/>
        </authorList>
    </citation>
    <scope>NUCLEOTIDE SEQUENCE [LARGE SCALE GENOMIC DNA]</scope>
    <source>
        <strain evidence="1">Glfc:IPQL:Cfum</strain>
    </source>
</reference>
<keyword evidence="2" id="KW-1185">Reference proteome</keyword>
<proteinExistence type="predicted"/>
<evidence type="ECO:0000313" key="2">
    <source>
        <dbReference type="Proteomes" id="UP001064048"/>
    </source>
</evidence>
<evidence type="ECO:0000313" key="1">
    <source>
        <dbReference type="EMBL" id="KAI8425088.1"/>
    </source>
</evidence>
<dbReference type="Proteomes" id="UP001064048">
    <property type="component" value="Chromosome 11"/>
</dbReference>
<organism evidence="1 2">
    <name type="scientific">Choristoneura fumiferana</name>
    <name type="common">Spruce budworm moth</name>
    <name type="synonym">Archips fumiferana</name>
    <dbReference type="NCBI Taxonomy" id="7141"/>
    <lineage>
        <taxon>Eukaryota</taxon>
        <taxon>Metazoa</taxon>
        <taxon>Ecdysozoa</taxon>
        <taxon>Arthropoda</taxon>
        <taxon>Hexapoda</taxon>
        <taxon>Insecta</taxon>
        <taxon>Pterygota</taxon>
        <taxon>Neoptera</taxon>
        <taxon>Endopterygota</taxon>
        <taxon>Lepidoptera</taxon>
        <taxon>Glossata</taxon>
        <taxon>Ditrysia</taxon>
        <taxon>Tortricoidea</taxon>
        <taxon>Tortricidae</taxon>
        <taxon>Tortricinae</taxon>
        <taxon>Choristoneura</taxon>
    </lineage>
</organism>
<gene>
    <name evidence="1" type="ORF">MSG28_006948</name>
</gene>